<feature type="compositionally biased region" description="Pro residues" evidence="5">
    <location>
        <begin position="120"/>
        <end position="130"/>
    </location>
</feature>
<dbReference type="InterPro" id="IPR018039">
    <property type="entry name" value="IF_conserved"/>
</dbReference>
<dbReference type="PROSITE" id="PS51842">
    <property type="entry name" value="IF_ROD_2"/>
    <property type="match status" value="1"/>
</dbReference>
<dbReference type="GO" id="GO:0006998">
    <property type="term" value="P:nuclear envelope organization"/>
    <property type="evidence" value="ECO:0007669"/>
    <property type="project" value="TreeGrafter"/>
</dbReference>
<feature type="region of interest" description="Disordered" evidence="5">
    <location>
        <begin position="225"/>
        <end position="253"/>
    </location>
</feature>
<evidence type="ECO:0000313" key="8">
    <source>
        <dbReference type="EMBL" id="CAD2135668.1"/>
    </source>
</evidence>
<dbReference type="PANTHER" id="PTHR45721:SF12">
    <property type="entry name" value="INTERMEDIATE FILAMENT PROTEIN IFA-1"/>
    <property type="match status" value="1"/>
</dbReference>
<dbReference type="Proteomes" id="UP000580250">
    <property type="component" value="Unassembled WGS sequence"/>
</dbReference>
<reference evidence="8 9" key="1">
    <citation type="submission" date="2020-08" db="EMBL/GenBank/DDBJ databases">
        <authorList>
            <person name="Koutsovoulos G."/>
            <person name="Danchin GJ E."/>
        </authorList>
    </citation>
    <scope>NUCLEOTIDE SEQUENCE [LARGE SCALE GENOMIC DNA]</scope>
</reference>
<feature type="domain" description="LTD" evidence="6">
    <location>
        <begin position="1306"/>
        <end position="1435"/>
    </location>
</feature>
<comment type="caution">
    <text evidence="8">The sequence shown here is derived from an EMBL/GenBank/DDBJ whole genome shotgun (WGS) entry which is preliminary data.</text>
</comment>
<dbReference type="GO" id="GO:0031507">
    <property type="term" value="P:heterochromatin formation"/>
    <property type="evidence" value="ECO:0007669"/>
    <property type="project" value="TreeGrafter"/>
</dbReference>
<feature type="region of interest" description="Disordered" evidence="5">
    <location>
        <begin position="818"/>
        <end position="842"/>
    </location>
</feature>
<dbReference type="FunFam" id="1.20.5.500:FF:000001">
    <property type="entry name" value="Type II keratin 23"/>
    <property type="match status" value="1"/>
</dbReference>
<evidence type="ECO:0000256" key="1">
    <source>
        <dbReference type="ARBA" id="ARBA00022754"/>
    </source>
</evidence>
<dbReference type="PROSITE" id="PS51841">
    <property type="entry name" value="LTD"/>
    <property type="match status" value="1"/>
</dbReference>
<feature type="region of interest" description="Disordered" evidence="5">
    <location>
        <begin position="283"/>
        <end position="337"/>
    </location>
</feature>
<dbReference type="FunFam" id="1.20.5.170:FF:000058">
    <property type="entry name" value="Intermediate filament protein B"/>
    <property type="match status" value="1"/>
</dbReference>
<evidence type="ECO:0000256" key="3">
    <source>
        <dbReference type="RuleBase" id="RU000685"/>
    </source>
</evidence>
<gene>
    <name evidence="8" type="ORF">MENT_LOCUS4801</name>
</gene>
<feature type="compositionally biased region" description="Low complexity" evidence="5">
    <location>
        <begin position="108"/>
        <end position="119"/>
    </location>
</feature>
<feature type="coiled-coil region" evidence="4">
    <location>
        <begin position="1191"/>
        <end position="1285"/>
    </location>
</feature>
<feature type="compositionally biased region" description="Basic and acidic residues" evidence="5">
    <location>
        <begin position="695"/>
        <end position="708"/>
    </location>
</feature>
<protein>
    <submittedName>
        <fullName evidence="8">Uncharacterized protein</fullName>
    </submittedName>
</protein>
<feature type="compositionally biased region" description="Polar residues" evidence="5">
    <location>
        <begin position="19"/>
        <end position="29"/>
    </location>
</feature>
<dbReference type="OrthoDB" id="102442at2759"/>
<dbReference type="PANTHER" id="PTHR45721">
    <property type="entry name" value="LAMIN DM0-RELATED"/>
    <property type="match status" value="1"/>
</dbReference>
<evidence type="ECO:0000256" key="5">
    <source>
        <dbReference type="SAM" id="MobiDB-lite"/>
    </source>
</evidence>
<dbReference type="Gene3D" id="1.20.5.500">
    <property type="entry name" value="Single helix bin"/>
    <property type="match status" value="1"/>
</dbReference>
<dbReference type="Gene3D" id="2.60.40.1260">
    <property type="entry name" value="Lamin Tail domain"/>
    <property type="match status" value="1"/>
</dbReference>
<feature type="compositionally biased region" description="Polar residues" evidence="5">
    <location>
        <begin position="67"/>
        <end position="80"/>
    </location>
</feature>
<evidence type="ECO:0000256" key="2">
    <source>
        <dbReference type="ARBA" id="ARBA00023054"/>
    </source>
</evidence>
<evidence type="ECO:0000313" key="9">
    <source>
        <dbReference type="Proteomes" id="UP000580250"/>
    </source>
</evidence>
<feature type="domain" description="IF rod" evidence="7">
    <location>
        <begin position="933"/>
        <end position="1286"/>
    </location>
</feature>
<sequence length="1435" mass="164533">MNTKLPYVVKRPEGDWAYNRSNGQLQISDKPQKSEMERQTSTTSTSTRGEGGTTGDAETSIIPVRVLQQQKTKNGSSGTYSPAAGSIDKKGRGKNGEMEQQKASRKGSSPPSSTTSRPSVIPPAPPPPPLSTQMNAPISGVSGLPMLTHHQSKSYESSEQSSMREQRGKGKAKTVFQKTTCELLTEKSVTTFGKPRVLRQQAVEQQVSQQHVPPSQQHVPFTQQHVPFTPQNVPPSQQNVPPSAQQPRGLPRYKHDTDREMEAHLITRYDNGNGRIVEEERRPIPQPRGGISPLREIQKPEDQQRKDILMQEQSRSVEQFRRSTTKNGTTNILKPLLIESEPAKARILSSPEENGHKPVVILPTKARPEVQKPRLIDYATYKREVQELQRRAAKVDNRGVYEEVTTPPLPPPMSPAIVLPRKQPSLDKTTLTGQRVQKSKDAEPAMETTIRYFAREELWEKRGGLPSTEPILSSRREGSSSEEEMKRLEEARLKREAEEAKLRRERAAIEEKRRIELEQQRRRRLAEEEALEAARRRKAIEIEEEKRKILLEKQEKAAEAARRPPGPPITSSHSTSFYESFERFSSRTTSLATPTVPIESKQPAVKDQIQLIPAVPLTITEWAVPIKMAEEKKTEELTPKGREVVKKEEPIKQELAKIPAREYEEIDTSTDAGKRLFEQLKRELEYEEEIDTEVRRMRRAKGEDKKEGEEEEEELGSVGQTLEHSPPILPSSTEGEMDSEPVEEAPSSVTEEANGHWREHWGEISNGIGGGVLSPRHAVKVSMSGELPPLMEEEEEMQPSSTLDARLEALQTSREIPVRRPPLSIPPPKPPHSIPSVGDRRRADSSFSSAFSVFPVSPAHTMEYSPASSDYRSAISARQHFPRLMRPISPAPSGGHSRVLKMVSETSSISSRPLSPYPGSTAASAIRDTREREKKEMSDLNDRLAIYIEKVRFLEAQNRKLAVDLDFLRKRWGRDASNVRDMFEADLRQARKLINETEKQREELERKARAMAEEMAQLKRKNEEASHVHEEDKERMDELLLKLAALESELAALRRRIAIVEEDVKVLKRENSRLTGELQRTKTELDQETLNRIDHQNQVQTLLEELDFLRRAHDQEIQDLQAMAARDTTQENREFFRNELASAMREIREDYERINSRNRTDIESWYKLKVQEIQTQSARQSMEHNYAKEEIKRLRTQLGDLRGKLADLEGKNSLLEKQAEELAYQLEDDQRSYDSALNDRDTQIRRMRDECQALMVELQMLLDTKQTLDAEIAIYRRMLEGEEDRAGLKQLVEQVVRTHQIKQSDESGEKNHPVNPINVLQKEMFPFWKRLLRVNILFWRTLIGQKKKEWKLRRRIDGRREIVYTFPRDFVLRPGKTVKIWANGHGIHSPPDQLVYEGEDTLELDIMYKQYFTIEKMRNVLHLFNALQADNKLQN</sequence>
<dbReference type="PROSITE" id="PS00226">
    <property type="entry name" value="IF_ROD_1"/>
    <property type="match status" value="1"/>
</dbReference>
<dbReference type="InterPro" id="IPR036415">
    <property type="entry name" value="Lamin_tail_dom_sf"/>
</dbReference>
<dbReference type="GO" id="GO:0005200">
    <property type="term" value="F:structural constituent of cytoskeleton"/>
    <property type="evidence" value="ECO:0007669"/>
    <property type="project" value="TreeGrafter"/>
</dbReference>
<evidence type="ECO:0000259" key="6">
    <source>
        <dbReference type="PROSITE" id="PS51841"/>
    </source>
</evidence>
<feature type="compositionally biased region" description="Basic and acidic residues" evidence="5">
    <location>
        <begin position="753"/>
        <end position="762"/>
    </location>
</feature>
<dbReference type="Gene3D" id="1.20.5.170">
    <property type="match status" value="1"/>
</dbReference>
<dbReference type="SMART" id="SM01391">
    <property type="entry name" value="Filament"/>
    <property type="match status" value="1"/>
</dbReference>
<dbReference type="GO" id="GO:0090435">
    <property type="term" value="P:protein localization to nuclear envelope"/>
    <property type="evidence" value="ECO:0007669"/>
    <property type="project" value="TreeGrafter"/>
</dbReference>
<comment type="similarity">
    <text evidence="3">Belongs to the intermediate filament family.</text>
</comment>
<dbReference type="SUPFAM" id="SSF74853">
    <property type="entry name" value="Lamin A/C globular tail domain"/>
    <property type="match status" value="1"/>
</dbReference>
<dbReference type="GO" id="GO:0005882">
    <property type="term" value="C:intermediate filament"/>
    <property type="evidence" value="ECO:0007669"/>
    <property type="project" value="UniProtKB-KW"/>
</dbReference>
<accession>A0A6V7TVN9</accession>
<name>A0A6V7TVN9_MELEN</name>
<dbReference type="SUPFAM" id="SSF64593">
    <property type="entry name" value="Intermediate filament protein, coiled coil region"/>
    <property type="match status" value="2"/>
</dbReference>
<dbReference type="Gene3D" id="1.20.5.1160">
    <property type="entry name" value="Vasodilator-stimulated phosphoprotein"/>
    <property type="match status" value="2"/>
</dbReference>
<dbReference type="Pfam" id="PF00038">
    <property type="entry name" value="Filament"/>
    <property type="match status" value="1"/>
</dbReference>
<dbReference type="InterPro" id="IPR039008">
    <property type="entry name" value="IF_rod_dom"/>
</dbReference>
<feature type="region of interest" description="Disordered" evidence="5">
    <location>
        <begin position="909"/>
        <end position="932"/>
    </location>
</feature>
<evidence type="ECO:0000259" key="7">
    <source>
        <dbReference type="PROSITE" id="PS51842"/>
    </source>
</evidence>
<organism evidence="8 9">
    <name type="scientific">Meloidogyne enterolobii</name>
    <name type="common">Root-knot nematode worm</name>
    <name type="synonym">Meloidogyne mayaguensis</name>
    <dbReference type="NCBI Taxonomy" id="390850"/>
    <lineage>
        <taxon>Eukaryota</taxon>
        <taxon>Metazoa</taxon>
        <taxon>Ecdysozoa</taxon>
        <taxon>Nematoda</taxon>
        <taxon>Chromadorea</taxon>
        <taxon>Rhabditida</taxon>
        <taxon>Tylenchina</taxon>
        <taxon>Tylenchomorpha</taxon>
        <taxon>Tylenchoidea</taxon>
        <taxon>Meloidogynidae</taxon>
        <taxon>Meloidogyninae</taxon>
        <taxon>Meloidogyne</taxon>
    </lineage>
</organism>
<dbReference type="SUPFAM" id="SSF57997">
    <property type="entry name" value="Tropomyosin"/>
    <property type="match status" value="1"/>
</dbReference>
<feature type="region of interest" description="Disordered" evidence="5">
    <location>
        <begin position="464"/>
        <end position="488"/>
    </location>
</feature>
<dbReference type="GO" id="GO:0005652">
    <property type="term" value="C:nuclear lamina"/>
    <property type="evidence" value="ECO:0007669"/>
    <property type="project" value="TreeGrafter"/>
</dbReference>
<evidence type="ECO:0000256" key="4">
    <source>
        <dbReference type="SAM" id="Coils"/>
    </source>
</evidence>
<dbReference type="InterPro" id="IPR001322">
    <property type="entry name" value="Lamin_tail_dom"/>
</dbReference>
<keyword evidence="2 4" id="KW-0175">Coiled coil</keyword>
<feature type="compositionally biased region" description="Low complexity" evidence="5">
    <location>
        <begin position="230"/>
        <end position="247"/>
    </location>
</feature>
<proteinExistence type="inferred from homology"/>
<dbReference type="GO" id="GO:0007097">
    <property type="term" value="P:nuclear migration"/>
    <property type="evidence" value="ECO:0007669"/>
    <property type="project" value="TreeGrafter"/>
</dbReference>
<feature type="compositionally biased region" description="Pro residues" evidence="5">
    <location>
        <begin position="819"/>
        <end position="833"/>
    </location>
</feature>
<feature type="region of interest" description="Disordered" evidence="5">
    <location>
        <begin position="554"/>
        <end position="595"/>
    </location>
</feature>
<keyword evidence="1 3" id="KW-0403">Intermediate filament</keyword>
<dbReference type="FunFam" id="1.20.5.1160:FF:000023">
    <property type="entry name" value="Intermediate filament protein ifa-1"/>
    <property type="match status" value="1"/>
</dbReference>
<dbReference type="GO" id="GO:0051664">
    <property type="term" value="P:nuclear pore localization"/>
    <property type="evidence" value="ECO:0007669"/>
    <property type="project" value="TreeGrafter"/>
</dbReference>
<feature type="compositionally biased region" description="Basic and acidic residues" evidence="5">
    <location>
        <begin position="296"/>
        <end position="309"/>
    </location>
</feature>
<feature type="region of interest" description="Disordered" evidence="5">
    <location>
        <begin position="1"/>
        <end position="175"/>
    </location>
</feature>
<dbReference type="EMBL" id="CAJEWN010000017">
    <property type="protein sequence ID" value="CAD2135668.1"/>
    <property type="molecule type" value="Genomic_DNA"/>
</dbReference>
<feature type="compositionally biased region" description="Basic and acidic residues" evidence="5">
    <location>
        <begin position="87"/>
        <end position="102"/>
    </location>
</feature>
<feature type="region of interest" description="Disordered" evidence="5">
    <location>
        <begin position="695"/>
        <end position="763"/>
    </location>
</feature>
<feature type="compositionally biased region" description="Basic and acidic residues" evidence="5">
    <location>
        <begin position="474"/>
        <end position="488"/>
    </location>
</feature>